<evidence type="ECO:0008006" key="4">
    <source>
        <dbReference type="Google" id="ProtNLM"/>
    </source>
</evidence>
<name>A0A8S9QH54_BRACR</name>
<reference evidence="2" key="1">
    <citation type="submission" date="2019-12" db="EMBL/GenBank/DDBJ databases">
        <title>Genome sequencing and annotation of Brassica cretica.</title>
        <authorList>
            <person name="Studholme D.J."/>
            <person name="Sarris P."/>
        </authorList>
    </citation>
    <scope>NUCLEOTIDE SEQUENCE</scope>
    <source>
        <strain evidence="2">PFS-109/04</strain>
        <tissue evidence="2">Leaf</tissue>
    </source>
</reference>
<protein>
    <recommendedName>
        <fullName evidence="4">Replication factor A C-terminal domain-containing protein</fullName>
    </recommendedName>
</protein>
<sequence length="206" mass="22899">MRINVGVMAASCVQRNWCERYFHSHVSFVIRLTDATGSAVLVAFDDELATITNIHASEAAYIMGGADVPQAKLLGVDTQESAVTPSDDCSVSAFISGPFKLSLLCVKTTEKAKGRETRGKSAKKHTVHEAFTSTASNGNKRSRKKKNVSDIRRPWFQEQYRTLTLDTPLPRISNEAHRRATVARLARQQRQLIRATKRGKTPKMIL</sequence>
<evidence type="ECO:0000256" key="1">
    <source>
        <dbReference type="SAM" id="MobiDB-lite"/>
    </source>
</evidence>
<proteinExistence type="predicted"/>
<comment type="caution">
    <text evidence="2">The sequence shown here is derived from an EMBL/GenBank/DDBJ whole genome shotgun (WGS) entry which is preliminary data.</text>
</comment>
<accession>A0A8S9QH54</accession>
<dbReference type="EMBL" id="QGKX02001290">
    <property type="protein sequence ID" value="KAF3540081.1"/>
    <property type="molecule type" value="Genomic_DNA"/>
</dbReference>
<evidence type="ECO:0000313" key="2">
    <source>
        <dbReference type="EMBL" id="KAF3540081.1"/>
    </source>
</evidence>
<dbReference type="AlphaFoldDB" id="A0A8S9QH54"/>
<dbReference type="Proteomes" id="UP000712600">
    <property type="component" value="Unassembled WGS sequence"/>
</dbReference>
<feature type="region of interest" description="Disordered" evidence="1">
    <location>
        <begin position="115"/>
        <end position="150"/>
    </location>
</feature>
<organism evidence="2 3">
    <name type="scientific">Brassica cretica</name>
    <name type="common">Mustard</name>
    <dbReference type="NCBI Taxonomy" id="69181"/>
    <lineage>
        <taxon>Eukaryota</taxon>
        <taxon>Viridiplantae</taxon>
        <taxon>Streptophyta</taxon>
        <taxon>Embryophyta</taxon>
        <taxon>Tracheophyta</taxon>
        <taxon>Spermatophyta</taxon>
        <taxon>Magnoliopsida</taxon>
        <taxon>eudicotyledons</taxon>
        <taxon>Gunneridae</taxon>
        <taxon>Pentapetalae</taxon>
        <taxon>rosids</taxon>
        <taxon>malvids</taxon>
        <taxon>Brassicales</taxon>
        <taxon>Brassicaceae</taxon>
        <taxon>Brassiceae</taxon>
        <taxon>Brassica</taxon>
    </lineage>
</organism>
<evidence type="ECO:0000313" key="3">
    <source>
        <dbReference type="Proteomes" id="UP000712600"/>
    </source>
</evidence>
<gene>
    <name evidence="2" type="ORF">F2Q69_00019694</name>
</gene>